<dbReference type="CDD" id="cd01428">
    <property type="entry name" value="ADK"/>
    <property type="match status" value="1"/>
</dbReference>
<dbReference type="SUPFAM" id="SSF52540">
    <property type="entry name" value="P-loop containing nucleoside triphosphate hydrolases"/>
    <property type="match status" value="1"/>
</dbReference>
<gene>
    <name evidence="5" type="primary">CMPK1</name>
    <name evidence="5" type="ORF">TWF696_006673</name>
</gene>
<dbReference type="PRINTS" id="PR00094">
    <property type="entry name" value="ADENYLTKNASE"/>
</dbReference>
<protein>
    <submittedName>
        <fullName evidence="5">Cytidine monophosphate (UMP-CMP) kinase 1, cytosolic</fullName>
    </submittedName>
</protein>
<dbReference type="InterPro" id="IPR033690">
    <property type="entry name" value="Adenylat_kinase_CS"/>
</dbReference>
<keyword evidence="3 4" id="KW-0418">Kinase</keyword>
<comment type="caution">
    <text evidence="5">The sequence shown here is derived from an EMBL/GenBank/DDBJ whole genome shotgun (WGS) entry which is preliminary data.</text>
</comment>
<dbReference type="AlphaFoldDB" id="A0AAV9UQA6"/>
<sequence length="237" mass="26954">MELKAEKSDQDASMEDEKRIRVNQHKYVLVMGGPGAGKSTLCGALANTASNVIHINVGQLLRDYKGRASTTLPETGSFKDPQSRIRDYMRAGKLLPADLVLDVLKERVDLVCEHLDDHFVFLIDGYPRDAEQARMMNFGGSNDDIKAIQFICDRQGMLQRVLSRAAEDRVDDNVETFDKRMDQYELNMPDVIQDLKVTIPVQSILHFRSNGSLDELVSDFEEIVRECCESPRRRYIL</sequence>
<dbReference type="Proteomes" id="UP001375240">
    <property type="component" value="Unassembled WGS sequence"/>
</dbReference>
<dbReference type="InterPro" id="IPR000850">
    <property type="entry name" value="Adenylat/UMP-CMP_kin"/>
</dbReference>
<accession>A0AAV9UQA6</accession>
<dbReference type="PANTHER" id="PTHR23359">
    <property type="entry name" value="NUCLEOTIDE KINASE"/>
    <property type="match status" value="1"/>
</dbReference>
<organism evidence="5 6">
    <name type="scientific">Orbilia brochopaga</name>
    <dbReference type="NCBI Taxonomy" id="3140254"/>
    <lineage>
        <taxon>Eukaryota</taxon>
        <taxon>Fungi</taxon>
        <taxon>Dikarya</taxon>
        <taxon>Ascomycota</taxon>
        <taxon>Pezizomycotina</taxon>
        <taxon>Orbiliomycetes</taxon>
        <taxon>Orbiliales</taxon>
        <taxon>Orbiliaceae</taxon>
        <taxon>Orbilia</taxon>
    </lineage>
</organism>
<evidence type="ECO:0000256" key="1">
    <source>
        <dbReference type="ARBA" id="ARBA00022679"/>
    </source>
</evidence>
<name>A0AAV9UQA6_9PEZI</name>
<evidence type="ECO:0000256" key="2">
    <source>
        <dbReference type="ARBA" id="ARBA00022741"/>
    </source>
</evidence>
<keyword evidence="6" id="KW-1185">Reference proteome</keyword>
<evidence type="ECO:0000313" key="6">
    <source>
        <dbReference type="Proteomes" id="UP001375240"/>
    </source>
</evidence>
<evidence type="ECO:0000256" key="4">
    <source>
        <dbReference type="RuleBase" id="RU003330"/>
    </source>
</evidence>
<dbReference type="PROSITE" id="PS00113">
    <property type="entry name" value="ADENYLATE_KINASE"/>
    <property type="match status" value="1"/>
</dbReference>
<dbReference type="GO" id="GO:0006139">
    <property type="term" value="P:nucleobase-containing compound metabolic process"/>
    <property type="evidence" value="ECO:0007669"/>
    <property type="project" value="InterPro"/>
</dbReference>
<keyword evidence="1 4" id="KW-0808">Transferase</keyword>
<proteinExistence type="inferred from homology"/>
<dbReference type="Pfam" id="PF00406">
    <property type="entry name" value="ADK"/>
    <property type="match status" value="1"/>
</dbReference>
<dbReference type="Gene3D" id="3.40.50.300">
    <property type="entry name" value="P-loop containing nucleotide triphosphate hydrolases"/>
    <property type="match status" value="1"/>
</dbReference>
<keyword evidence="2" id="KW-0547">Nucleotide-binding</keyword>
<dbReference type="EMBL" id="JAVHNQ010000005">
    <property type="protein sequence ID" value="KAK6346549.1"/>
    <property type="molecule type" value="Genomic_DNA"/>
</dbReference>
<dbReference type="InterPro" id="IPR027417">
    <property type="entry name" value="P-loop_NTPase"/>
</dbReference>
<reference evidence="5 6" key="1">
    <citation type="submission" date="2019-10" db="EMBL/GenBank/DDBJ databases">
        <authorList>
            <person name="Palmer J.M."/>
        </authorList>
    </citation>
    <scope>NUCLEOTIDE SEQUENCE [LARGE SCALE GENOMIC DNA]</scope>
    <source>
        <strain evidence="5 6">TWF696</strain>
    </source>
</reference>
<dbReference type="GO" id="GO:0005524">
    <property type="term" value="F:ATP binding"/>
    <property type="evidence" value="ECO:0007669"/>
    <property type="project" value="InterPro"/>
</dbReference>
<evidence type="ECO:0000256" key="3">
    <source>
        <dbReference type="ARBA" id="ARBA00022777"/>
    </source>
</evidence>
<evidence type="ECO:0000313" key="5">
    <source>
        <dbReference type="EMBL" id="KAK6346549.1"/>
    </source>
</evidence>
<comment type="similarity">
    <text evidence="4">Belongs to the adenylate kinase family.</text>
</comment>
<dbReference type="GO" id="GO:0019205">
    <property type="term" value="F:nucleobase-containing compound kinase activity"/>
    <property type="evidence" value="ECO:0007669"/>
    <property type="project" value="InterPro"/>
</dbReference>